<accession>A0A9D4CM89</accession>
<proteinExistence type="predicted"/>
<evidence type="ECO:0000313" key="3">
    <source>
        <dbReference type="Proteomes" id="UP000828390"/>
    </source>
</evidence>
<gene>
    <name evidence="2" type="ORF">DPMN_052857</name>
</gene>
<comment type="caution">
    <text evidence="2">The sequence shown here is derived from an EMBL/GenBank/DDBJ whole genome shotgun (WGS) entry which is preliminary data.</text>
</comment>
<reference evidence="2" key="2">
    <citation type="submission" date="2020-11" db="EMBL/GenBank/DDBJ databases">
        <authorList>
            <person name="McCartney M.A."/>
            <person name="Auch B."/>
            <person name="Kono T."/>
            <person name="Mallez S."/>
            <person name="Becker A."/>
            <person name="Gohl D.M."/>
            <person name="Silverstein K.A.T."/>
            <person name="Koren S."/>
            <person name="Bechman K.B."/>
            <person name="Herman A."/>
            <person name="Abrahante J.E."/>
            <person name="Garbe J."/>
        </authorList>
    </citation>
    <scope>NUCLEOTIDE SEQUENCE</scope>
    <source>
        <strain evidence="2">Duluth1</strain>
        <tissue evidence="2">Whole animal</tissue>
    </source>
</reference>
<keyword evidence="3" id="KW-1185">Reference proteome</keyword>
<dbReference type="AlphaFoldDB" id="A0A9D4CM89"/>
<reference evidence="2" key="1">
    <citation type="journal article" date="2019" name="bioRxiv">
        <title>The Genome of the Zebra Mussel, Dreissena polymorpha: A Resource for Invasive Species Research.</title>
        <authorList>
            <person name="McCartney M.A."/>
            <person name="Auch B."/>
            <person name="Kono T."/>
            <person name="Mallez S."/>
            <person name="Zhang Y."/>
            <person name="Obille A."/>
            <person name="Becker A."/>
            <person name="Abrahante J.E."/>
            <person name="Garbe J."/>
            <person name="Badalamenti J.P."/>
            <person name="Herman A."/>
            <person name="Mangelson H."/>
            <person name="Liachko I."/>
            <person name="Sullivan S."/>
            <person name="Sone E.D."/>
            <person name="Koren S."/>
            <person name="Silverstein K.A.T."/>
            <person name="Beckman K.B."/>
            <person name="Gohl D.M."/>
        </authorList>
    </citation>
    <scope>NUCLEOTIDE SEQUENCE</scope>
    <source>
        <strain evidence="2">Duluth1</strain>
        <tissue evidence="2">Whole animal</tissue>
    </source>
</reference>
<organism evidence="2 3">
    <name type="scientific">Dreissena polymorpha</name>
    <name type="common">Zebra mussel</name>
    <name type="synonym">Mytilus polymorpha</name>
    <dbReference type="NCBI Taxonomy" id="45954"/>
    <lineage>
        <taxon>Eukaryota</taxon>
        <taxon>Metazoa</taxon>
        <taxon>Spiralia</taxon>
        <taxon>Lophotrochozoa</taxon>
        <taxon>Mollusca</taxon>
        <taxon>Bivalvia</taxon>
        <taxon>Autobranchia</taxon>
        <taxon>Heteroconchia</taxon>
        <taxon>Euheterodonta</taxon>
        <taxon>Imparidentia</taxon>
        <taxon>Neoheterodontei</taxon>
        <taxon>Myida</taxon>
        <taxon>Dreissenoidea</taxon>
        <taxon>Dreissenidae</taxon>
        <taxon>Dreissena</taxon>
    </lineage>
</organism>
<evidence type="ECO:0000256" key="1">
    <source>
        <dbReference type="SAM" id="MobiDB-lite"/>
    </source>
</evidence>
<feature type="region of interest" description="Disordered" evidence="1">
    <location>
        <begin position="85"/>
        <end position="106"/>
    </location>
</feature>
<protein>
    <submittedName>
        <fullName evidence="2">Uncharacterized protein</fullName>
    </submittedName>
</protein>
<dbReference type="EMBL" id="JAIWYP010000012">
    <property type="protein sequence ID" value="KAH3726968.1"/>
    <property type="molecule type" value="Genomic_DNA"/>
</dbReference>
<sequence length="115" mass="12731">MPKKRIVETVCTARVTMARQRPTRIATPQICNIESWWSPRVCNVDMDVFVDLSINLKEDGNQDAFTYINGPGLDRVVITDFQGSSANSVGGDSGRTDGQEDGDQYNIHTLLKARG</sequence>
<name>A0A9D4CM89_DREPO</name>
<dbReference type="Proteomes" id="UP000828390">
    <property type="component" value="Unassembled WGS sequence"/>
</dbReference>
<evidence type="ECO:0000313" key="2">
    <source>
        <dbReference type="EMBL" id="KAH3726968.1"/>
    </source>
</evidence>